<dbReference type="SUPFAM" id="SSF48029">
    <property type="entry name" value="FliG"/>
    <property type="match status" value="1"/>
</dbReference>
<dbReference type="GO" id="GO:0005886">
    <property type="term" value="C:plasma membrane"/>
    <property type="evidence" value="ECO:0007669"/>
    <property type="project" value="UniProtKB-SubCell"/>
</dbReference>
<evidence type="ECO:0000256" key="2">
    <source>
        <dbReference type="ARBA" id="ARBA00022475"/>
    </source>
</evidence>
<evidence type="ECO:0000259" key="6">
    <source>
        <dbReference type="Pfam" id="PF14841"/>
    </source>
</evidence>
<feature type="domain" description="Flagellar motor switch protein FliG middle" evidence="6">
    <location>
        <begin position="34"/>
        <end position="106"/>
    </location>
</feature>
<dbReference type="AlphaFoldDB" id="A0A645E3U4"/>
<evidence type="ECO:0000256" key="4">
    <source>
        <dbReference type="ARBA" id="ARBA00023136"/>
    </source>
</evidence>
<comment type="subcellular location">
    <subcellularLocation>
        <location evidence="1">Cell membrane</location>
        <topology evidence="1">Peripheral membrane protein</topology>
        <orientation evidence="1">Cytoplasmic side</orientation>
    </subcellularLocation>
</comment>
<dbReference type="InterPro" id="IPR032779">
    <property type="entry name" value="FliG_M"/>
</dbReference>
<dbReference type="GO" id="GO:0009288">
    <property type="term" value="C:bacterial-type flagellum"/>
    <property type="evidence" value="ECO:0007669"/>
    <property type="project" value="InterPro"/>
</dbReference>
<keyword evidence="7" id="KW-0282">Flagellum</keyword>
<dbReference type="EMBL" id="VSSQ01042812">
    <property type="protein sequence ID" value="MPM96430.1"/>
    <property type="molecule type" value="Genomic_DNA"/>
</dbReference>
<proteinExistence type="predicted"/>
<dbReference type="PRINTS" id="PR00954">
    <property type="entry name" value="FLGMOTORFLIG"/>
</dbReference>
<keyword evidence="7" id="KW-0969">Cilium</keyword>
<keyword evidence="3" id="KW-0145">Chemotaxis</keyword>
<evidence type="ECO:0000256" key="3">
    <source>
        <dbReference type="ARBA" id="ARBA00022500"/>
    </source>
</evidence>
<name>A0A645E3U4_9ZZZZ</name>
<feature type="domain" description="Flagellar motor switch protein FliG C-terminal" evidence="5">
    <location>
        <begin position="136"/>
        <end position="243"/>
    </location>
</feature>
<dbReference type="InterPro" id="IPR000090">
    <property type="entry name" value="Flg_Motor_Flig"/>
</dbReference>
<dbReference type="InterPro" id="IPR023087">
    <property type="entry name" value="Flg_Motor_Flig_C"/>
</dbReference>
<evidence type="ECO:0000313" key="7">
    <source>
        <dbReference type="EMBL" id="MPM96430.1"/>
    </source>
</evidence>
<comment type="caution">
    <text evidence="7">The sequence shown here is derived from an EMBL/GenBank/DDBJ whole genome shotgun (WGS) entry which is preliminary data.</text>
</comment>
<dbReference type="Gene3D" id="1.10.220.30">
    <property type="match status" value="2"/>
</dbReference>
<gene>
    <name evidence="7" type="primary">fliG_21</name>
    <name evidence="7" type="ORF">SDC9_143593</name>
</gene>
<dbReference type="NCBIfam" id="TIGR00207">
    <property type="entry name" value="fliG"/>
    <property type="match status" value="1"/>
</dbReference>
<keyword evidence="2" id="KW-1003">Cell membrane</keyword>
<dbReference type="InterPro" id="IPR011002">
    <property type="entry name" value="FliG_a-hlx"/>
</dbReference>
<dbReference type="FunFam" id="1.10.220.30:FF:000001">
    <property type="entry name" value="Flagellar motor switch protein FliG"/>
    <property type="match status" value="1"/>
</dbReference>
<dbReference type="Pfam" id="PF14841">
    <property type="entry name" value="FliG_M"/>
    <property type="match status" value="1"/>
</dbReference>
<evidence type="ECO:0000259" key="5">
    <source>
        <dbReference type="Pfam" id="PF01706"/>
    </source>
</evidence>
<accession>A0A645E3U4</accession>
<dbReference type="PANTHER" id="PTHR30534:SF0">
    <property type="entry name" value="FLAGELLAR MOTOR SWITCH PROTEIN FLIG"/>
    <property type="match status" value="1"/>
</dbReference>
<dbReference type="Pfam" id="PF01706">
    <property type="entry name" value="FliG_C"/>
    <property type="match status" value="1"/>
</dbReference>
<dbReference type="PANTHER" id="PTHR30534">
    <property type="entry name" value="FLAGELLAR MOTOR SWITCH PROTEIN FLIG"/>
    <property type="match status" value="1"/>
</dbReference>
<keyword evidence="4" id="KW-0472">Membrane</keyword>
<keyword evidence="7" id="KW-0966">Cell projection</keyword>
<protein>
    <submittedName>
        <fullName evidence="7">Flagellar motor switch protein FliG</fullName>
    </submittedName>
</protein>
<dbReference type="GO" id="GO:0071973">
    <property type="term" value="P:bacterial-type flagellum-dependent cell motility"/>
    <property type="evidence" value="ECO:0007669"/>
    <property type="project" value="InterPro"/>
</dbReference>
<evidence type="ECO:0000256" key="1">
    <source>
        <dbReference type="ARBA" id="ARBA00004413"/>
    </source>
</evidence>
<organism evidence="7">
    <name type="scientific">bioreactor metagenome</name>
    <dbReference type="NCBI Taxonomy" id="1076179"/>
    <lineage>
        <taxon>unclassified sequences</taxon>
        <taxon>metagenomes</taxon>
        <taxon>ecological metagenomes</taxon>
    </lineage>
</organism>
<dbReference type="GO" id="GO:0003774">
    <property type="term" value="F:cytoskeletal motor activity"/>
    <property type="evidence" value="ECO:0007669"/>
    <property type="project" value="InterPro"/>
</dbReference>
<sequence length="253" mass="29044">MNKAFGIQNANVLIEKVTKTLKTRAFDFLKKMEPKYLLSFIQNEHPQTIALILSYLKSEQASGIMTELPRETQIEVAERIATMDRTSPDVIKEVEKTLEKKFSSTMSYGLEEIGGVKHIAGILNEVDRGTEKYILEELSKKEPNLAEEIRNRMFIFEDIVTLDEMAIQRFLREVDTKDLLIALKGSSKEVSDVFYNNMSSRMAEMMRDEAQYMGTVRLAEVEEAQQKLVGIVRKLEEMGEIHISRGRKDEVIV</sequence>
<dbReference type="GO" id="GO:0006935">
    <property type="term" value="P:chemotaxis"/>
    <property type="evidence" value="ECO:0007669"/>
    <property type="project" value="UniProtKB-KW"/>
</dbReference>
<reference evidence="7" key="1">
    <citation type="submission" date="2019-08" db="EMBL/GenBank/DDBJ databases">
        <authorList>
            <person name="Kucharzyk K."/>
            <person name="Murdoch R.W."/>
            <person name="Higgins S."/>
            <person name="Loffler F."/>
        </authorList>
    </citation>
    <scope>NUCLEOTIDE SEQUENCE</scope>
</reference>